<organism evidence="3 4">
    <name type="scientific">Vasconcelosia minhoensis LEGE 07310</name>
    <dbReference type="NCBI Taxonomy" id="915328"/>
    <lineage>
        <taxon>Bacteria</taxon>
        <taxon>Bacillati</taxon>
        <taxon>Cyanobacteriota</taxon>
        <taxon>Cyanophyceae</taxon>
        <taxon>Nodosilineales</taxon>
        <taxon>Cymatolegaceae</taxon>
        <taxon>Vasconcelosia</taxon>
        <taxon>Vasconcelosia minhoensis</taxon>
    </lineage>
</organism>
<dbReference type="Proteomes" id="UP000636505">
    <property type="component" value="Unassembled WGS sequence"/>
</dbReference>
<gene>
    <name evidence="3" type="ORF">IQ241_24605</name>
</gene>
<keyword evidence="4" id="KW-1185">Reference proteome</keyword>
<accession>A0A8J7ALZ8</accession>
<evidence type="ECO:0000256" key="2">
    <source>
        <dbReference type="SAM" id="Phobius"/>
    </source>
</evidence>
<feature type="compositionally biased region" description="Low complexity" evidence="1">
    <location>
        <begin position="98"/>
        <end position="108"/>
    </location>
</feature>
<keyword evidence="2" id="KW-0812">Transmembrane</keyword>
<reference evidence="3" key="1">
    <citation type="submission" date="2020-10" db="EMBL/GenBank/DDBJ databases">
        <authorList>
            <person name="Castelo-Branco R."/>
            <person name="Eusebio N."/>
            <person name="Adriana R."/>
            <person name="Vieira A."/>
            <person name="Brugerolle De Fraissinette N."/>
            <person name="Rezende De Castro R."/>
            <person name="Schneider M.P."/>
            <person name="Vasconcelos V."/>
            <person name="Leao P.N."/>
        </authorList>
    </citation>
    <scope>NUCLEOTIDE SEQUENCE</scope>
    <source>
        <strain evidence="3">LEGE 07310</strain>
    </source>
</reference>
<feature type="region of interest" description="Disordered" evidence="1">
    <location>
        <begin position="89"/>
        <end position="108"/>
    </location>
</feature>
<protein>
    <submittedName>
        <fullName evidence="3">Uncharacterized protein</fullName>
    </submittedName>
</protein>
<sequence>MAISPFSTLDEFNNAAEGPTEGAIYTFAQSPAIIGIAIIVSALVFCWFIYTTFTINRNNTDEAGGPVHYSVVILAGLLSLAGGLYASQSQPQREARSQPTTAPQPKQTPLALFGLTGLSALPTYRQFRRAQRRSRLRRKWRIR</sequence>
<evidence type="ECO:0000313" key="4">
    <source>
        <dbReference type="Proteomes" id="UP000636505"/>
    </source>
</evidence>
<proteinExistence type="predicted"/>
<keyword evidence="2" id="KW-0472">Membrane</keyword>
<feature type="transmembrane region" description="Helical" evidence="2">
    <location>
        <begin position="107"/>
        <end position="127"/>
    </location>
</feature>
<comment type="caution">
    <text evidence="3">The sequence shown here is derived from an EMBL/GenBank/DDBJ whole genome shotgun (WGS) entry which is preliminary data.</text>
</comment>
<keyword evidence="2" id="KW-1133">Transmembrane helix</keyword>
<name>A0A8J7ALZ8_9CYAN</name>
<evidence type="ECO:0000256" key="1">
    <source>
        <dbReference type="SAM" id="MobiDB-lite"/>
    </source>
</evidence>
<feature type="transmembrane region" description="Helical" evidence="2">
    <location>
        <begin position="67"/>
        <end position="87"/>
    </location>
</feature>
<dbReference type="AlphaFoldDB" id="A0A8J7ALZ8"/>
<feature type="transmembrane region" description="Helical" evidence="2">
    <location>
        <begin position="32"/>
        <end position="55"/>
    </location>
</feature>
<evidence type="ECO:0000313" key="3">
    <source>
        <dbReference type="EMBL" id="MBE9080428.1"/>
    </source>
</evidence>
<dbReference type="RefSeq" id="WP_193912358.1">
    <property type="nucleotide sequence ID" value="NZ_JADEXG010000116.1"/>
</dbReference>
<dbReference type="EMBL" id="JADEXG010000116">
    <property type="protein sequence ID" value="MBE9080428.1"/>
    <property type="molecule type" value="Genomic_DNA"/>
</dbReference>